<evidence type="ECO:0000313" key="2">
    <source>
        <dbReference type="EMBL" id="SVC33753.1"/>
    </source>
</evidence>
<reference evidence="2" key="1">
    <citation type="submission" date="2018-05" db="EMBL/GenBank/DDBJ databases">
        <authorList>
            <person name="Lanie J.A."/>
            <person name="Ng W.-L."/>
            <person name="Kazmierczak K.M."/>
            <person name="Andrzejewski T.M."/>
            <person name="Davidsen T.M."/>
            <person name="Wayne K.J."/>
            <person name="Tettelin H."/>
            <person name="Glass J.I."/>
            <person name="Rusch D."/>
            <person name="Podicherti R."/>
            <person name="Tsui H.-C.T."/>
            <person name="Winkler M.E."/>
        </authorList>
    </citation>
    <scope>NUCLEOTIDE SEQUENCE</scope>
</reference>
<dbReference type="AlphaFoldDB" id="A0A382LCE9"/>
<protein>
    <recommendedName>
        <fullName evidence="1">Secretion system C-terminal sorting domain-containing protein</fullName>
    </recommendedName>
</protein>
<dbReference type="EMBL" id="UINC01085843">
    <property type="protein sequence ID" value="SVC33753.1"/>
    <property type="molecule type" value="Genomic_DNA"/>
</dbReference>
<dbReference type="Gene3D" id="2.60.40.4070">
    <property type="match status" value="1"/>
</dbReference>
<accession>A0A382LCE9</accession>
<dbReference type="InterPro" id="IPR026444">
    <property type="entry name" value="Secre_tail"/>
</dbReference>
<name>A0A382LCE9_9ZZZZ</name>
<sequence>MSLIYGNEFQVLSGDIIQLDDVTRDYRTCPEAVDSCIYVCGEGETNPCHPENIYSISIDTTDGSENSIGSRFRIYFPWEYEGLNANKFRVTASWPALSPTAVFAWGNYAYWDVIGNDALPGTVQGSVWYGSDCQDSLGNIGSDDCLELVGRFCFAPGDTLDWPEYMDQSIANDICNGCWVSFPAWDEYDDYPYSDSLLSPGSCDVYDHCHINPPDSISCGIGYLDGETVSILDEPVPLSIRLKPNYPNPFNPVTTIRFDIPAETQHAVSLQVYDISGRMVETLVNEKMGQGIYKINWNASNHPSGVYFLKMETGQYIKTQKMILLK</sequence>
<evidence type="ECO:0000259" key="1">
    <source>
        <dbReference type="Pfam" id="PF18962"/>
    </source>
</evidence>
<dbReference type="Pfam" id="PF18962">
    <property type="entry name" value="Por_Secre_tail"/>
    <property type="match status" value="1"/>
</dbReference>
<feature type="domain" description="Secretion system C-terminal sorting" evidence="1">
    <location>
        <begin position="246"/>
        <end position="323"/>
    </location>
</feature>
<dbReference type="NCBIfam" id="TIGR04183">
    <property type="entry name" value="Por_Secre_tail"/>
    <property type="match status" value="1"/>
</dbReference>
<gene>
    <name evidence="2" type="ORF">METZ01_LOCUS286607</name>
</gene>
<proteinExistence type="predicted"/>
<organism evidence="2">
    <name type="scientific">marine metagenome</name>
    <dbReference type="NCBI Taxonomy" id="408172"/>
    <lineage>
        <taxon>unclassified sequences</taxon>
        <taxon>metagenomes</taxon>
        <taxon>ecological metagenomes</taxon>
    </lineage>
</organism>